<gene>
    <name evidence="2" type="ORF">BS47DRAFT_1366634</name>
</gene>
<feature type="region of interest" description="Disordered" evidence="1">
    <location>
        <begin position="89"/>
        <end position="160"/>
    </location>
</feature>
<reference evidence="2" key="1">
    <citation type="journal article" date="2020" name="Nat. Commun.">
        <title>Large-scale genome sequencing of mycorrhizal fungi provides insights into the early evolution of symbiotic traits.</title>
        <authorList>
            <person name="Miyauchi S."/>
            <person name="Kiss E."/>
            <person name="Kuo A."/>
            <person name="Drula E."/>
            <person name="Kohler A."/>
            <person name="Sanchez-Garcia M."/>
            <person name="Morin E."/>
            <person name="Andreopoulos B."/>
            <person name="Barry K.W."/>
            <person name="Bonito G."/>
            <person name="Buee M."/>
            <person name="Carver A."/>
            <person name="Chen C."/>
            <person name="Cichocki N."/>
            <person name="Clum A."/>
            <person name="Culley D."/>
            <person name="Crous P.W."/>
            <person name="Fauchery L."/>
            <person name="Girlanda M."/>
            <person name="Hayes R.D."/>
            <person name="Keri Z."/>
            <person name="LaButti K."/>
            <person name="Lipzen A."/>
            <person name="Lombard V."/>
            <person name="Magnuson J."/>
            <person name="Maillard F."/>
            <person name="Murat C."/>
            <person name="Nolan M."/>
            <person name="Ohm R.A."/>
            <person name="Pangilinan J."/>
            <person name="Pereira M.F."/>
            <person name="Perotto S."/>
            <person name="Peter M."/>
            <person name="Pfister S."/>
            <person name="Riley R."/>
            <person name="Sitrit Y."/>
            <person name="Stielow J.B."/>
            <person name="Szollosi G."/>
            <person name="Zifcakova L."/>
            <person name="Stursova M."/>
            <person name="Spatafora J.W."/>
            <person name="Tedersoo L."/>
            <person name="Vaario L.M."/>
            <person name="Yamada A."/>
            <person name="Yan M."/>
            <person name="Wang P."/>
            <person name="Xu J."/>
            <person name="Bruns T."/>
            <person name="Baldrian P."/>
            <person name="Vilgalys R."/>
            <person name="Dunand C."/>
            <person name="Henrissat B."/>
            <person name="Grigoriev I.V."/>
            <person name="Hibbett D."/>
            <person name="Nagy L.G."/>
            <person name="Martin F.M."/>
        </authorList>
    </citation>
    <scope>NUCLEOTIDE SEQUENCE</scope>
    <source>
        <strain evidence="2">UP504</strain>
    </source>
</reference>
<dbReference type="Proteomes" id="UP000886523">
    <property type="component" value="Unassembled WGS sequence"/>
</dbReference>
<protein>
    <submittedName>
        <fullName evidence="2">Uncharacterized protein</fullName>
    </submittedName>
</protein>
<sequence length="160" mass="17136">MSPRPWGELDSTLFSPTIRTKISAKRTTSQCTPGKEPKSFSILAEDFKGILELAHQIGRNVEAGNRIATQLATLSEDIHTHFDKLEADMSAISSNTPPPLPLSYSQALSSGKTSAPTGCQKTAPPLPTSKSRNPELDLTLIQSHPANPVYPPLSSQSSNG</sequence>
<feature type="compositionally biased region" description="Polar residues" evidence="1">
    <location>
        <begin position="103"/>
        <end position="120"/>
    </location>
</feature>
<proteinExistence type="predicted"/>
<dbReference type="EMBL" id="MU129080">
    <property type="protein sequence ID" value="KAF9507465.1"/>
    <property type="molecule type" value="Genomic_DNA"/>
</dbReference>
<keyword evidence="3" id="KW-1185">Reference proteome</keyword>
<evidence type="ECO:0000256" key="1">
    <source>
        <dbReference type="SAM" id="MobiDB-lite"/>
    </source>
</evidence>
<organism evidence="2 3">
    <name type="scientific">Hydnum rufescens UP504</name>
    <dbReference type="NCBI Taxonomy" id="1448309"/>
    <lineage>
        <taxon>Eukaryota</taxon>
        <taxon>Fungi</taxon>
        <taxon>Dikarya</taxon>
        <taxon>Basidiomycota</taxon>
        <taxon>Agaricomycotina</taxon>
        <taxon>Agaricomycetes</taxon>
        <taxon>Cantharellales</taxon>
        <taxon>Hydnaceae</taxon>
        <taxon>Hydnum</taxon>
    </lineage>
</organism>
<evidence type="ECO:0000313" key="3">
    <source>
        <dbReference type="Proteomes" id="UP000886523"/>
    </source>
</evidence>
<dbReference type="AlphaFoldDB" id="A0A9P6ALF9"/>
<accession>A0A9P6ALF9</accession>
<name>A0A9P6ALF9_9AGAM</name>
<comment type="caution">
    <text evidence="2">The sequence shown here is derived from an EMBL/GenBank/DDBJ whole genome shotgun (WGS) entry which is preliminary data.</text>
</comment>
<evidence type="ECO:0000313" key="2">
    <source>
        <dbReference type="EMBL" id="KAF9507465.1"/>
    </source>
</evidence>